<reference evidence="2 3" key="1">
    <citation type="journal article" date="2021" name="Plant Biotechnol. J.">
        <title>Multi-omics assisted identification of the key and species-specific regulatory components of drought-tolerant mechanisms in Gossypium stocksii.</title>
        <authorList>
            <person name="Yu D."/>
            <person name="Ke L."/>
            <person name="Zhang D."/>
            <person name="Wu Y."/>
            <person name="Sun Y."/>
            <person name="Mei J."/>
            <person name="Sun J."/>
            <person name="Sun Y."/>
        </authorList>
    </citation>
    <scope>NUCLEOTIDE SEQUENCE [LARGE SCALE GENOMIC DNA]</scope>
    <source>
        <strain evidence="3">cv. E1</strain>
        <tissue evidence="2">Leaf</tissue>
    </source>
</reference>
<keyword evidence="3" id="KW-1185">Reference proteome</keyword>
<sequence length="78" mass="9515">MKTSRQSDMAIDGVLGVKKSSIWPITLNLTPYQHHFRVRKKKKKKKKKNMRRRRIIKKKKKKKKNNNKKKEKRKNKDT</sequence>
<gene>
    <name evidence="2" type="ORF">J1N35_006080</name>
</gene>
<evidence type="ECO:0000313" key="3">
    <source>
        <dbReference type="Proteomes" id="UP000828251"/>
    </source>
</evidence>
<dbReference type="Proteomes" id="UP000828251">
    <property type="component" value="Unassembled WGS sequence"/>
</dbReference>
<comment type="caution">
    <text evidence="2">The sequence shown here is derived from an EMBL/GenBank/DDBJ whole genome shotgun (WGS) entry which is preliminary data.</text>
</comment>
<evidence type="ECO:0000313" key="2">
    <source>
        <dbReference type="EMBL" id="KAH1122920.1"/>
    </source>
</evidence>
<dbReference type="EMBL" id="JAIQCV010000002">
    <property type="protein sequence ID" value="KAH1122920.1"/>
    <property type="molecule type" value="Genomic_DNA"/>
</dbReference>
<feature type="region of interest" description="Disordered" evidence="1">
    <location>
        <begin position="34"/>
        <end position="78"/>
    </location>
</feature>
<evidence type="ECO:0000256" key="1">
    <source>
        <dbReference type="SAM" id="MobiDB-lite"/>
    </source>
</evidence>
<name>A0A9D3WGI5_9ROSI</name>
<accession>A0A9D3WGI5</accession>
<dbReference type="AlphaFoldDB" id="A0A9D3WGI5"/>
<protein>
    <submittedName>
        <fullName evidence="2">Uncharacterized protein</fullName>
    </submittedName>
</protein>
<organism evidence="2 3">
    <name type="scientific">Gossypium stocksii</name>
    <dbReference type="NCBI Taxonomy" id="47602"/>
    <lineage>
        <taxon>Eukaryota</taxon>
        <taxon>Viridiplantae</taxon>
        <taxon>Streptophyta</taxon>
        <taxon>Embryophyta</taxon>
        <taxon>Tracheophyta</taxon>
        <taxon>Spermatophyta</taxon>
        <taxon>Magnoliopsida</taxon>
        <taxon>eudicotyledons</taxon>
        <taxon>Gunneridae</taxon>
        <taxon>Pentapetalae</taxon>
        <taxon>rosids</taxon>
        <taxon>malvids</taxon>
        <taxon>Malvales</taxon>
        <taxon>Malvaceae</taxon>
        <taxon>Malvoideae</taxon>
        <taxon>Gossypium</taxon>
    </lineage>
</organism>
<proteinExistence type="predicted"/>